<feature type="transmembrane region" description="Helical" evidence="1">
    <location>
        <begin position="219"/>
        <end position="236"/>
    </location>
</feature>
<feature type="transmembrane region" description="Helical" evidence="1">
    <location>
        <begin position="114"/>
        <end position="135"/>
    </location>
</feature>
<feature type="transmembrane region" description="Helical" evidence="1">
    <location>
        <begin position="345"/>
        <end position="362"/>
    </location>
</feature>
<protein>
    <recommendedName>
        <fullName evidence="4">Glycosyltransferase RgtA/B/C/D-like domain-containing protein</fullName>
    </recommendedName>
</protein>
<feature type="transmembrane region" description="Helical" evidence="1">
    <location>
        <begin position="266"/>
        <end position="291"/>
    </location>
</feature>
<reference evidence="2 3" key="1">
    <citation type="submission" date="2016-08" db="EMBL/GenBank/DDBJ databases">
        <title>Hymenobacter coccineus sp. nov., Hymenobacter lapidarius sp. nov. and Hymenobacter glacialis sp. nov., isolated from Antarctic soil.</title>
        <authorList>
            <person name="Sedlacek I."/>
            <person name="Kralova S."/>
            <person name="Kyrova K."/>
            <person name="Maslanova I."/>
            <person name="Stankova E."/>
            <person name="Vrbovska V."/>
            <person name="Nemec M."/>
            <person name="Bartak M."/>
            <person name="Svec P."/>
            <person name="Busse H.-J."/>
            <person name="Pantucek R."/>
        </authorList>
    </citation>
    <scope>NUCLEOTIDE SEQUENCE [LARGE SCALE GENOMIC DNA]</scope>
    <source>
        <strain evidence="2 3">CCM 8643</strain>
    </source>
</reference>
<feature type="transmembrane region" description="Helical" evidence="1">
    <location>
        <begin position="311"/>
        <end position="333"/>
    </location>
</feature>
<dbReference type="EMBL" id="MDZB01000062">
    <property type="protein sequence ID" value="OGX88467.1"/>
    <property type="molecule type" value="Genomic_DNA"/>
</dbReference>
<dbReference type="RefSeq" id="WP_070724902.1">
    <property type="nucleotide sequence ID" value="NZ_MDZB01000062.1"/>
</dbReference>
<dbReference type="OrthoDB" id="865426at2"/>
<dbReference type="STRING" id="1908237.BEN47_09010"/>
<evidence type="ECO:0000313" key="3">
    <source>
        <dbReference type="Proteomes" id="UP000176294"/>
    </source>
</evidence>
<keyword evidence="1" id="KW-0472">Membrane</keyword>
<proteinExistence type="predicted"/>
<keyword evidence="1" id="KW-0812">Transmembrane</keyword>
<feature type="transmembrane region" description="Helical" evidence="1">
    <location>
        <begin position="141"/>
        <end position="166"/>
    </location>
</feature>
<evidence type="ECO:0008006" key="4">
    <source>
        <dbReference type="Google" id="ProtNLM"/>
    </source>
</evidence>
<keyword evidence="3" id="KW-1185">Reference proteome</keyword>
<feature type="transmembrane region" description="Helical" evidence="1">
    <location>
        <begin position="77"/>
        <end position="102"/>
    </location>
</feature>
<feature type="transmembrane region" description="Helical" evidence="1">
    <location>
        <begin position="374"/>
        <end position="394"/>
    </location>
</feature>
<dbReference type="Proteomes" id="UP000176294">
    <property type="component" value="Unassembled WGS sequence"/>
</dbReference>
<evidence type="ECO:0000313" key="2">
    <source>
        <dbReference type="EMBL" id="OGX88467.1"/>
    </source>
</evidence>
<evidence type="ECO:0000256" key="1">
    <source>
        <dbReference type="SAM" id="Phobius"/>
    </source>
</evidence>
<organism evidence="2 3">
    <name type="scientific">Hymenobacter lapidarius</name>
    <dbReference type="NCBI Taxonomy" id="1908237"/>
    <lineage>
        <taxon>Bacteria</taxon>
        <taxon>Pseudomonadati</taxon>
        <taxon>Bacteroidota</taxon>
        <taxon>Cytophagia</taxon>
        <taxon>Cytophagales</taxon>
        <taxon>Hymenobacteraceae</taxon>
        <taxon>Hymenobacter</taxon>
    </lineage>
</organism>
<gene>
    <name evidence="2" type="ORF">BEN47_09010</name>
</gene>
<sequence length="493" mass="53634">MLPNPKLPILVLRLSLLLALAPFVALMAYTQPFFDDFRNAYWTREHGMWGVQQWLFQTWTGRFTSTVFMTVLNPVTYGWLGGVKVVAAGLFVGLWASLAHLLRVLFGTLLRVAFSWGMAFWCSAVLLALFCNAAPAPFSFLYWFCGAVAYQIPLISLLNFTALAVLAGWGPAARQWRYAGWACVPLLLALVGNELTLLQALPVLALLGYALPAAARPKWWLWAVVGGAAAALALVAPGNWARAQAMAPPTDPLHAYRWLVLGPRSLYSALLFVARPMVAFSVAAAALSGLWLGYRHRAAGAGVVRLSRRGWLLVLAAFGALNGLGFVLFRYVVVGPPLTRAQNEMLLVMLLSVAALGSLVAQQLPEHHGRATGWLRSGTLAVVLMAGLFGTGHVPEAWRELLTSAEPFDTQMKARFAALRATRAARAPAVVLPPLRLHYGHVLVPLLRFSTFIEFDIDLTPGCDGTINGVMERYFEVPRVCCSPGAPPLPAPK</sequence>
<keyword evidence="1" id="KW-1133">Transmembrane helix</keyword>
<accession>A0A1G1TC52</accession>
<name>A0A1G1TC52_9BACT</name>
<comment type="caution">
    <text evidence="2">The sequence shown here is derived from an EMBL/GenBank/DDBJ whole genome shotgun (WGS) entry which is preliminary data.</text>
</comment>
<dbReference type="AlphaFoldDB" id="A0A1G1TC52"/>